<reference evidence="1 2" key="1">
    <citation type="submission" date="2024-04" db="EMBL/GenBank/DDBJ databases">
        <title>Tritrichomonas musculus Genome.</title>
        <authorList>
            <person name="Alves-Ferreira E."/>
            <person name="Grigg M."/>
            <person name="Lorenzi H."/>
            <person name="Galac M."/>
        </authorList>
    </citation>
    <scope>NUCLEOTIDE SEQUENCE [LARGE SCALE GENOMIC DNA]</scope>
    <source>
        <strain evidence="1 2">EAF2021</strain>
    </source>
</reference>
<comment type="caution">
    <text evidence="1">The sequence shown here is derived from an EMBL/GenBank/DDBJ whole genome shotgun (WGS) entry which is preliminary data.</text>
</comment>
<accession>A0ABR2KZ77</accession>
<organism evidence="1 2">
    <name type="scientific">Tritrichomonas musculus</name>
    <dbReference type="NCBI Taxonomy" id="1915356"/>
    <lineage>
        <taxon>Eukaryota</taxon>
        <taxon>Metamonada</taxon>
        <taxon>Parabasalia</taxon>
        <taxon>Tritrichomonadida</taxon>
        <taxon>Tritrichomonadidae</taxon>
        <taxon>Tritrichomonas</taxon>
    </lineage>
</organism>
<gene>
    <name evidence="1" type="ORF">M9Y10_014325</name>
</gene>
<proteinExistence type="predicted"/>
<dbReference type="Gene3D" id="3.40.50.300">
    <property type="entry name" value="P-loop containing nucleotide triphosphate hydrolases"/>
    <property type="match status" value="1"/>
</dbReference>
<keyword evidence="2" id="KW-1185">Reference proteome</keyword>
<dbReference type="InterPro" id="IPR027417">
    <property type="entry name" value="P-loop_NTPase"/>
</dbReference>
<protein>
    <recommendedName>
        <fullName evidence="3">Uridine kinase</fullName>
    </recommendedName>
</protein>
<dbReference type="SUPFAM" id="SSF52540">
    <property type="entry name" value="P-loop containing nucleoside triphosphate hydrolases"/>
    <property type="match status" value="1"/>
</dbReference>
<evidence type="ECO:0008006" key="3">
    <source>
        <dbReference type="Google" id="ProtNLM"/>
    </source>
</evidence>
<dbReference type="EMBL" id="JAPFFF010000002">
    <property type="protein sequence ID" value="KAK8896425.1"/>
    <property type="molecule type" value="Genomic_DNA"/>
</dbReference>
<dbReference type="Proteomes" id="UP001470230">
    <property type="component" value="Unassembled WGS sequence"/>
</dbReference>
<name>A0ABR2KZ77_9EUKA</name>
<sequence length="361" mass="42625">MFLPIALLMMNLNDFSEIVRFHQNRYPQMKPRDYIKLAYQSEFGPEHLVTDKERVLSYLRKEWEEINETDEPCRSEPIGNGLFRFYLGKVDNIESSSSLLADLFMFTAKEHEGSKEGLLSRLDQLKNFSIPGMDDFLSEYESSNYPAVHHSQEYRDLYHPHYRLLSSVYAYYFSFLNEIQSKLQSVDKKPLIISIDGLCGSGKTYLSQLIQRLFSCNVFHVDDYYLPISKRKENWEQIPGGNIDFDRFINEVIKPAANNEPVSYQPYVCRTGTLKEAEQIQPLKLVIVEGSYSGHPLLQDYYDYKIFMNCSKYVQEKRLRKREGDYFSAFEKRWIPLEHNYFRTYNIQQKSDLVLDTTEFD</sequence>
<evidence type="ECO:0000313" key="1">
    <source>
        <dbReference type="EMBL" id="KAK8896425.1"/>
    </source>
</evidence>
<evidence type="ECO:0000313" key="2">
    <source>
        <dbReference type="Proteomes" id="UP001470230"/>
    </source>
</evidence>